<dbReference type="Proteomes" id="UP000238220">
    <property type="component" value="Unassembled WGS sequence"/>
</dbReference>
<keyword evidence="1" id="KW-0472">Membrane</keyword>
<evidence type="ECO:0008006" key="4">
    <source>
        <dbReference type="Google" id="ProtNLM"/>
    </source>
</evidence>
<feature type="transmembrane region" description="Helical" evidence="1">
    <location>
        <begin position="74"/>
        <end position="97"/>
    </location>
</feature>
<dbReference type="RefSeq" id="WP_104230360.1">
    <property type="nucleotide sequence ID" value="NZ_PSNW01000005.1"/>
</dbReference>
<name>A0A2S5TFT9_9GAMM</name>
<feature type="transmembrane region" description="Helical" evidence="1">
    <location>
        <begin position="39"/>
        <end position="62"/>
    </location>
</feature>
<proteinExistence type="predicted"/>
<feature type="transmembrane region" description="Helical" evidence="1">
    <location>
        <begin position="103"/>
        <end position="124"/>
    </location>
</feature>
<dbReference type="AlphaFoldDB" id="A0A2S5TFT9"/>
<feature type="transmembrane region" description="Helical" evidence="1">
    <location>
        <begin position="183"/>
        <end position="205"/>
    </location>
</feature>
<reference evidence="2 3" key="1">
    <citation type="submission" date="2018-02" db="EMBL/GenBank/DDBJ databases">
        <title>Genome sequencing of Solimonas sp. HR-BB.</title>
        <authorList>
            <person name="Lee Y."/>
            <person name="Jeon C.O."/>
        </authorList>
    </citation>
    <scope>NUCLEOTIDE SEQUENCE [LARGE SCALE GENOMIC DNA]</scope>
    <source>
        <strain evidence="2 3">HR-BB</strain>
    </source>
</reference>
<comment type="caution">
    <text evidence="2">The sequence shown here is derived from an EMBL/GenBank/DDBJ whole genome shotgun (WGS) entry which is preliminary data.</text>
</comment>
<evidence type="ECO:0000313" key="3">
    <source>
        <dbReference type="Proteomes" id="UP000238220"/>
    </source>
</evidence>
<evidence type="ECO:0000313" key="2">
    <source>
        <dbReference type="EMBL" id="PPE73845.1"/>
    </source>
</evidence>
<protein>
    <recommendedName>
        <fullName evidence="4">Membrane-associated protein</fullName>
    </recommendedName>
</protein>
<accession>A0A2S5TFT9</accession>
<feature type="transmembrane region" description="Helical" evidence="1">
    <location>
        <begin position="133"/>
        <end position="151"/>
    </location>
</feature>
<gene>
    <name evidence="2" type="ORF">C3942_10595</name>
</gene>
<keyword evidence="1" id="KW-0812">Transmembrane</keyword>
<dbReference type="EMBL" id="PSNW01000005">
    <property type="protein sequence ID" value="PPE73845.1"/>
    <property type="molecule type" value="Genomic_DNA"/>
</dbReference>
<feature type="transmembrane region" description="Helical" evidence="1">
    <location>
        <begin position="12"/>
        <end position="33"/>
    </location>
</feature>
<keyword evidence="3" id="KW-1185">Reference proteome</keyword>
<keyword evidence="1" id="KW-1133">Transmembrane helix</keyword>
<sequence length="214" mass="24115">MTGQAVPAGRIPMAVKLGYTLFMAVLVPVYWHHYGPANFLYFCDVALFLTLAAVWTGQPLLASLPAVGILASQGLWLLDFAFELAGGQLTGMTAYMFDEARPLYLRGLSLFHGWLPILLLYLVMRLGYDRRALWLWTALAWALVWTCFLFLPPPSADHGIGPVNINYVWGFSDTEPQGWMPPLAWVFTEMAALLLLLYLPVHALLRRYMPAPRR</sequence>
<dbReference type="OrthoDB" id="188694at2"/>
<organism evidence="2 3">
    <name type="scientific">Solimonas fluminis</name>
    <dbReference type="NCBI Taxonomy" id="2086571"/>
    <lineage>
        <taxon>Bacteria</taxon>
        <taxon>Pseudomonadati</taxon>
        <taxon>Pseudomonadota</taxon>
        <taxon>Gammaproteobacteria</taxon>
        <taxon>Nevskiales</taxon>
        <taxon>Nevskiaceae</taxon>
        <taxon>Solimonas</taxon>
    </lineage>
</organism>
<evidence type="ECO:0000256" key="1">
    <source>
        <dbReference type="SAM" id="Phobius"/>
    </source>
</evidence>